<dbReference type="Proteomes" id="UP000324800">
    <property type="component" value="Unassembled WGS sequence"/>
</dbReference>
<evidence type="ECO:0000313" key="2">
    <source>
        <dbReference type="Proteomes" id="UP000324800"/>
    </source>
</evidence>
<dbReference type="EMBL" id="SNRW01050319">
    <property type="protein sequence ID" value="KAA6309385.1"/>
    <property type="molecule type" value="Genomic_DNA"/>
</dbReference>
<sequence length="105" mass="12294">MNFLRLQIKRGRLHLKKLNKVKAWAALTRGWNSTLYLNKQVLIEIFWWKTMIQKNKPIQATLISPQAILATDASKTNWGATLKMSHPDLEILFHGKWSNNWHLTS</sequence>
<organism evidence="1 2">
    <name type="scientific">Streblomastix strix</name>
    <dbReference type="NCBI Taxonomy" id="222440"/>
    <lineage>
        <taxon>Eukaryota</taxon>
        <taxon>Metamonada</taxon>
        <taxon>Preaxostyla</taxon>
        <taxon>Oxymonadida</taxon>
        <taxon>Streblomastigidae</taxon>
        <taxon>Streblomastix</taxon>
    </lineage>
</organism>
<dbReference type="AlphaFoldDB" id="A0A5J4PIR1"/>
<reference evidence="1 2" key="1">
    <citation type="submission" date="2019-03" db="EMBL/GenBank/DDBJ databases">
        <title>Single cell metagenomics reveals metabolic interactions within the superorganism composed of flagellate Streblomastix strix and complex community of Bacteroidetes bacteria on its surface.</title>
        <authorList>
            <person name="Treitli S.C."/>
            <person name="Kolisko M."/>
            <person name="Husnik F."/>
            <person name="Keeling P."/>
            <person name="Hampl V."/>
        </authorList>
    </citation>
    <scope>NUCLEOTIDE SEQUENCE [LARGE SCALE GENOMIC DNA]</scope>
    <source>
        <strain evidence="1">ST1C</strain>
    </source>
</reference>
<proteinExistence type="predicted"/>
<gene>
    <name evidence="1" type="ORF">EZS28_056523</name>
</gene>
<comment type="caution">
    <text evidence="1">The sequence shown here is derived from an EMBL/GenBank/DDBJ whole genome shotgun (WGS) entry which is preliminary data.</text>
</comment>
<feature type="non-terminal residue" evidence="1">
    <location>
        <position position="105"/>
    </location>
</feature>
<name>A0A5J4PIR1_9EUKA</name>
<accession>A0A5J4PIR1</accession>
<evidence type="ECO:0000313" key="1">
    <source>
        <dbReference type="EMBL" id="KAA6309385.1"/>
    </source>
</evidence>
<protein>
    <submittedName>
        <fullName evidence="1">Uncharacterized protein</fullName>
    </submittedName>
</protein>